<dbReference type="GO" id="GO:0000281">
    <property type="term" value="P:mitotic cytokinesis"/>
    <property type="evidence" value="ECO:0007669"/>
    <property type="project" value="TreeGrafter"/>
</dbReference>
<dbReference type="FunFam" id="1.25.40.280:FF:000001">
    <property type="entry name" value="programmed cell death 6-interacting protein-like isoform X1"/>
    <property type="match status" value="1"/>
</dbReference>
<accession>A0A8D8R6N4</accession>
<dbReference type="InterPro" id="IPR004328">
    <property type="entry name" value="BRO1_dom"/>
</dbReference>
<dbReference type="CDD" id="cd09240">
    <property type="entry name" value="BRO1_Alix"/>
    <property type="match status" value="1"/>
</dbReference>
<feature type="region of interest" description="Disordered" evidence="1">
    <location>
        <begin position="714"/>
        <end position="758"/>
    </location>
</feature>
<feature type="compositionally biased region" description="Low complexity" evidence="1">
    <location>
        <begin position="819"/>
        <end position="830"/>
    </location>
</feature>
<dbReference type="InterPro" id="IPR025304">
    <property type="entry name" value="ALIX_V_dom"/>
</dbReference>
<feature type="compositionally biased region" description="Polar residues" evidence="1">
    <location>
        <begin position="798"/>
        <end position="809"/>
    </location>
</feature>
<dbReference type="Pfam" id="PF13949">
    <property type="entry name" value="ALIX_LYPXL_bnd"/>
    <property type="match status" value="1"/>
</dbReference>
<dbReference type="InterPro" id="IPR038499">
    <property type="entry name" value="BRO1_sf"/>
</dbReference>
<dbReference type="SMART" id="SM01041">
    <property type="entry name" value="BRO1"/>
    <property type="match status" value="1"/>
</dbReference>
<dbReference type="GO" id="GO:0005768">
    <property type="term" value="C:endosome"/>
    <property type="evidence" value="ECO:0007669"/>
    <property type="project" value="TreeGrafter"/>
</dbReference>
<dbReference type="Pfam" id="PF03097">
    <property type="entry name" value="BRO1"/>
    <property type="match status" value="1"/>
</dbReference>
<sequence>MAEFLAVPLKKPTDVDIIKPLKNLISLQFPNDNEKLDILSEKLNLFNKLRTAAVWKVFEKHESSLEVIYSYYDHLVSLESKIFPATVNIPFRWKDAFNKGSLFGGRISLTVCSLAWERVCVLFNIAALQSAIAQAQSLDTDEGLKLSAKMLQSAAGIFSYLKGAVVPAIQQDPTPDMNADTLAALSTLMLAQAQETFVHKAIHDRMKDAILAKLCAQCEDYYADAMRLMSKDSLKQMWDKEWVQMVSGKQAALHAMTHYYQGLVCKQNKEIGEEIARLQCAVDLFREAQARSGRPQFFEDILSRAQRNLAEALKDNDFIYHERIPDIKSIEPVGKASIAKSLPLPTKFSAKPIELFEFLVPMVIHQSMAGFEQKKSDIVNGEIGKLRESTQLMNTVLSSLNLPASLEDTQGTELPASLQDKSQAVINNGGIQKLESLIRELPDLLQRNTEILNECDRMINEEKTSDDQLKSQFRERWTRTPSSQLTQTFQVNLAKYREIINNAINADKVVRENFETHRQAISLLSQGPAAMTQALPSCNGSTNATNCSAAQQLRHLMEEVETIKATRDVIESELKSSQLDMKERFMKALIEDGAVTEKLATDALQDTYGALQNQVRESVARQDTLLSQIQEKNSEFTAERMGGGNSALRRDQMLKQWAAGYDAFMDLQKHLQEGAKFYNDLTELLVVFQNKINDFCFARKTEKEELMKDLTQDLSRGPVGLPSAPSSHNKQDNPDSKRDPPARPPPPQAPPSTPYPTMPQGMPVPYAMPGQAPYPMYMPAPMPQTYNPYATLPGPGQYPQNPMPGQQNPAYPMQGYMTYPGPQGGYQYPPQQYPPHQ</sequence>
<dbReference type="EMBL" id="HBUF01129575">
    <property type="protein sequence ID" value="CAG6643875.1"/>
    <property type="molecule type" value="Transcribed_RNA"/>
</dbReference>
<evidence type="ECO:0000259" key="2">
    <source>
        <dbReference type="PROSITE" id="PS51180"/>
    </source>
</evidence>
<evidence type="ECO:0000256" key="1">
    <source>
        <dbReference type="SAM" id="MobiDB-lite"/>
    </source>
</evidence>
<name>A0A8D8R6N4_9HEMI</name>
<dbReference type="CDD" id="cd09235">
    <property type="entry name" value="V_Alix"/>
    <property type="match status" value="1"/>
</dbReference>
<organism evidence="3">
    <name type="scientific">Cacopsylla melanoneura</name>
    <dbReference type="NCBI Taxonomy" id="428564"/>
    <lineage>
        <taxon>Eukaryota</taxon>
        <taxon>Metazoa</taxon>
        <taxon>Ecdysozoa</taxon>
        <taxon>Arthropoda</taxon>
        <taxon>Hexapoda</taxon>
        <taxon>Insecta</taxon>
        <taxon>Pterygota</taxon>
        <taxon>Neoptera</taxon>
        <taxon>Paraneoptera</taxon>
        <taxon>Hemiptera</taxon>
        <taxon>Sternorrhyncha</taxon>
        <taxon>Psylloidea</taxon>
        <taxon>Psyllidae</taxon>
        <taxon>Psyllinae</taxon>
        <taxon>Cacopsylla</taxon>
    </lineage>
</organism>
<feature type="compositionally biased region" description="Basic and acidic residues" evidence="1">
    <location>
        <begin position="729"/>
        <end position="741"/>
    </location>
</feature>
<feature type="compositionally biased region" description="Pro residues" evidence="1">
    <location>
        <begin position="742"/>
        <end position="757"/>
    </location>
</feature>
<protein>
    <submittedName>
        <fullName evidence="3">Programmed cell death 6-interacting protein</fullName>
    </submittedName>
</protein>
<proteinExistence type="predicted"/>
<dbReference type="Gene3D" id="1.25.40.280">
    <property type="entry name" value="alix/aip1 like domains"/>
    <property type="match status" value="1"/>
</dbReference>
<dbReference type="PANTHER" id="PTHR23030">
    <property type="entry name" value="PCD6 INTERACTING PROTEIN-RELATED"/>
    <property type="match status" value="1"/>
</dbReference>
<evidence type="ECO:0000313" key="3">
    <source>
        <dbReference type="EMBL" id="CAG6643875.1"/>
    </source>
</evidence>
<dbReference type="PROSITE" id="PS51180">
    <property type="entry name" value="BRO1"/>
    <property type="match status" value="1"/>
</dbReference>
<dbReference type="Gene3D" id="1.20.140.50">
    <property type="entry name" value="alix/aip1 like domains"/>
    <property type="match status" value="1"/>
</dbReference>
<dbReference type="EMBL" id="HBUF01129576">
    <property type="protein sequence ID" value="CAG6643877.1"/>
    <property type="molecule type" value="Transcribed_RNA"/>
</dbReference>
<dbReference type="AlphaFoldDB" id="A0A8D8R6N4"/>
<dbReference type="Gene3D" id="1.20.120.560">
    <property type="entry name" value="alix/aip1 in complex with the ypdl late domain"/>
    <property type="match status" value="1"/>
</dbReference>
<feature type="domain" description="BRO1" evidence="2">
    <location>
        <begin position="3"/>
        <end position="393"/>
    </location>
</feature>
<dbReference type="PANTHER" id="PTHR23030:SF39">
    <property type="entry name" value="PROGRAMMED CELL DEATH 6-INTERACTING PROTEIN"/>
    <property type="match status" value="1"/>
</dbReference>
<feature type="region of interest" description="Disordered" evidence="1">
    <location>
        <begin position="791"/>
        <end position="837"/>
    </location>
</feature>
<reference evidence="3" key="1">
    <citation type="submission" date="2021-05" db="EMBL/GenBank/DDBJ databases">
        <authorList>
            <person name="Alioto T."/>
            <person name="Alioto T."/>
            <person name="Gomez Garrido J."/>
        </authorList>
    </citation>
    <scope>NUCLEOTIDE SEQUENCE</scope>
</reference>